<dbReference type="PROSITE" id="PS01253">
    <property type="entry name" value="FN1_1"/>
    <property type="match status" value="5"/>
</dbReference>
<feature type="domain" description="Fibronectin type-I" evidence="18">
    <location>
        <begin position="50"/>
        <end position="90"/>
    </location>
</feature>
<reference evidence="20 21" key="1">
    <citation type="submission" date="2017-12" db="EMBL/GenBank/DDBJ databases">
        <title>High-resolution comparative analysis of great ape genomes.</title>
        <authorList>
            <person name="Pollen A."/>
            <person name="Hastie A."/>
            <person name="Hormozdiari F."/>
            <person name="Dougherty M."/>
            <person name="Liu R."/>
            <person name="Chaisson M."/>
            <person name="Hoppe E."/>
            <person name="Hill C."/>
            <person name="Pang A."/>
            <person name="Hillier L."/>
            <person name="Baker C."/>
            <person name="Armstrong J."/>
            <person name="Shendure J."/>
            <person name="Paten B."/>
            <person name="Wilson R."/>
            <person name="Chao H."/>
            <person name="Schneider V."/>
            <person name="Ventura M."/>
            <person name="Kronenberg Z."/>
            <person name="Murali S."/>
            <person name="Gordon D."/>
            <person name="Cantsilieris S."/>
            <person name="Munson K."/>
            <person name="Nelson B."/>
            <person name="Raja A."/>
            <person name="Underwood J."/>
            <person name="Diekhans M."/>
            <person name="Fiddes I."/>
            <person name="Haussler D."/>
            <person name="Eichler E."/>
        </authorList>
    </citation>
    <scope>NUCLEOTIDE SEQUENCE [LARGE SCALE GENOMIC DNA]</scope>
    <source>
        <strain evidence="20">Yerkes chimp pedigree #C0471</strain>
    </source>
</reference>
<feature type="signal peptide" evidence="17">
    <location>
        <begin position="1"/>
        <end position="26"/>
    </location>
</feature>
<proteinExistence type="inferred from homology"/>
<evidence type="ECO:0000256" key="9">
    <source>
        <dbReference type="ARBA" id="ARBA00022674"/>
    </source>
</evidence>
<dbReference type="SMART" id="SM00058">
    <property type="entry name" value="FN1"/>
    <property type="match status" value="9"/>
</dbReference>
<evidence type="ECO:0000256" key="15">
    <source>
        <dbReference type="PROSITE-ProRule" id="PRU00479"/>
    </source>
</evidence>
<sequence length="657" mass="73667">MLRGPGPGLLLLAVLCLGTAVPSTGASKSKRQAQQMVQPQSPVAVSQSKPGCYDNGKHYQINQQWERTYLGNALVCTCYGGSRGFNCESKPEAEETCFDKYTGNTYRVGDTYERPKDSMIWDCTCIGAGRGRISCTIANRCHEGGQSYKIGDTWRRPHETGGYMLECVCLGNGKGEWTCKPIAEKCFDHAAGTSYVVGETWEKPYQGWMMVDCTCLGEGSGRITCTSRNRCNDQDTRTSYRIGDTWSKKDNRGNLLQCICTGNGRGEWKCERHTSVQTTSSGTGPFTDVRAAVYQPQPHPQPPPYGHCVTDSGVVYSVGMQWLKIQGNKQMLCTCLGNGVSCQETAVTQTYGGNSNGEPCVLPFTYNGRTFYSCTTEGRQDGHLWCSTTSNYEQDQKYSFCTDHTVLVQTRGGNSNGALCHFPFLYNNHNYTDCTSEGRRDNMKWCGTTQNYDADQKFGFCPMAAHEEICTTNEGVMYRIGDQWDKQHDMGHMMRCTCVGNGRGEWTCIAYSQLRDQCIVDDITYNVNDTFHKRHEEGHMLNCTCFGQGRGRWKCDPVDQCQDSETGTFYQIGDSWEKYVHGVRYQCYCYGRGIGEWHCQPLQTYPSSSGPVEVFITETPSQPNSHPIQWNAPQPSHISKYILRWRPVSIPPRSLGY</sequence>
<evidence type="ECO:0000259" key="18">
    <source>
        <dbReference type="PROSITE" id="PS51091"/>
    </source>
</evidence>
<dbReference type="Gene3D" id="2.10.70.10">
    <property type="entry name" value="Complement Module, domain 1"/>
    <property type="match status" value="9"/>
</dbReference>
<protein>
    <recommendedName>
        <fullName evidence="3">Fibronectin</fullName>
    </recommendedName>
</protein>
<dbReference type="PROSITE" id="PS51091">
    <property type="entry name" value="FN1_2"/>
    <property type="match status" value="8"/>
</dbReference>
<keyword evidence="6" id="KW-0272">Extracellular matrix</keyword>
<dbReference type="GO" id="GO:0007155">
    <property type="term" value="P:cell adhesion"/>
    <property type="evidence" value="ECO:0007669"/>
    <property type="project" value="UniProtKB-KW"/>
</dbReference>
<feature type="domain" description="Fibronectin type-I" evidence="18">
    <location>
        <begin position="468"/>
        <end position="511"/>
    </location>
</feature>
<feature type="disulfide bond" evidence="15">
    <location>
        <begin position="434"/>
        <end position="461"/>
    </location>
</feature>
<keyword evidence="8" id="KW-0765">Sulfation</keyword>
<organism evidence="20 21">
    <name type="scientific">Pan troglodytes</name>
    <name type="common">Chimpanzee</name>
    <dbReference type="NCBI Taxonomy" id="9598"/>
    <lineage>
        <taxon>Eukaryota</taxon>
        <taxon>Metazoa</taxon>
        <taxon>Chordata</taxon>
        <taxon>Craniata</taxon>
        <taxon>Vertebrata</taxon>
        <taxon>Euteleostomi</taxon>
        <taxon>Mammalia</taxon>
        <taxon>Eutheria</taxon>
        <taxon>Euarchontoglires</taxon>
        <taxon>Primates</taxon>
        <taxon>Haplorrhini</taxon>
        <taxon>Catarrhini</taxon>
        <taxon>Hominidae</taxon>
        <taxon>Pan</taxon>
    </lineage>
</organism>
<dbReference type="InterPro" id="IPR013783">
    <property type="entry name" value="Ig-like_fold"/>
</dbReference>
<dbReference type="FunFam" id="2.10.70.10:FF:000020">
    <property type="entry name" value="fibronectin isoform X1"/>
    <property type="match status" value="1"/>
</dbReference>
<evidence type="ECO:0000256" key="17">
    <source>
        <dbReference type="SAM" id="SignalP"/>
    </source>
</evidence>
<dbReference type="FunFam" id="2.10.10.10:FF:000001">
    <property type="entry name" value="Fibronectin 1a isoform 1"/>
    <property type="match status" value="2"/>
</dbReference>
<feature type="disulfide bond" evidence="15">
    <location>
        <begin position="374"/>
        <end position="401"/>
    </location>
</feature>
<feature type="domain" description="Fibronectin type-I" evidence="18">
    <location>
        <begin position="184"/>
        <end position="228"/>
    </location>
</feature>
<dbReference type="CDD" id="cd00062">
    <property type="entry name" value="FN2"/>
    <property type="match status" value="2"/>
</dbReference>
<dbReference type="InterPro" id="IPR013806">
    <property type="entry name" value="Kringle-like"/>
</dbReference>
<keyword evidence="14" id="KW-0325">Glycoprotein</keyword>
<evidence type="ECO:0000256" key="1">
    <source>
        <dbReference type="ARBA" id="ARBA00004498"/>
    </source>
</evidence>
<evidence type="ECO:0000256" key="2">
    <source>
        <dbReference type="ARBA" id="ARBA00010011"/>
    </source>
</evidence>
<dbReference type="Proteomes" id="UP000236370">
    <property type="component" value="Unassembled WGS sequence"/>
</dbReference>
<dbReference type="SMART" id="SM00059">
    <property type="entry name" value="FN2"/>
    <property type="match status" value="2"/>
</dbReference>
<feature type="domain" description="Fibronectin type-I" evidence="18">
    <location>
        <begin position="559"/>
        <end position="602"/>
    </location>
</feature>
<dbReference type="InterPro" id="IPR036943">
    <property type="entry name" value="FN_type2_sf"/>
</dbReference>
<keyword evidence="9" id="KW-0358">Heparin-binding</keyword>
<evidence type="ECO:0000256" key="8">
    <source>
        <dbReference type="ARBA" id="ARBA00022641"/>
    </source>
</evidence>
<dbReference type="PANTHER" id="PTHR22918">
    <property type="entry name" value="SEMINAL PLASMA PROTEIN"/>
    <property type="match status" value="1"/>
</dbReference>
<keyword evidence="11" id="KW-0130">Cell adhesion</keyword>
<evidence type="ECO:0000256" key="4">
    <source>
        <dbReference type="ARBA" id="ARBA00022486"/>
    </source>
</evidence>
<dbReference type="Gene3D" id="2.10.10.10">
    <property type="entry name" value="Fibronectin, type II, collagen-binding"/>
    <property type="match status" value="2"/>
</dbReference>
<evidence type="ECO:0000256" key="10">
    <source>
        <dbReference type="ARBA" id="ARBA00022737"/>
    </source>
</evidence>
<feature type="disulfide bond" evidence="15">
    <location>
        <begin position="360"/>
        <end position="386"/>
    </location>
</feature>
<feature type="disulfide bond" evidence="15">
    <location>
        <begin position="420"/>
        <end position="446"/>
    </location>
</feature>
<evidence type="ECO:0000256" key="16">
    <source>
        <dbReference type="SAM" id="MobiDB-lite"/>
    </source>
</evidence>
<evidence type="ECO:0000313" key="21">
    <source>
        <dbReference type="Proteomes" id="UP000236370"/>
    </source>
</evidence>
<dbReference type="CDD" id="cd00061">
    <property type="entry name" value="FN1"/>
    <property type="match status" value="8"/>
</dbReference>
<dbReference type="AlphaFoldDB" id="A0A2J8NGX6"/>
<dbReference type="SUPFAM" id="SSF57440">
    <property type="entry name" value="Kringle-like"/>
    <property type="match status" value="2"/>
</dbReference>
<feature type="domain" description="Fibronectin type-II" evidence="19">
    <location>
        <begin position="355"/>
        <end position="403"/>
    </location>
</feature>
<dbReference type="PRINTS" id="PR00013">
    <property type="entry name" value="FNTYPEII"/>
</dbReference>
<dbReference type="PROSITE" id="PS51092">
    <property type="entry name" value="FN2_2"/>
    <property type="match status" value="2"/>
</dbReference>
<feature type="domain" description="Fibronectin type-I" evidence="18">
    <location>
        <begin position="95"/>
        <end position="138"/>
    </location>
</feature>
<name>A0A2J8NGX6_PANTR</name>
<feature type="region of interest" description="Disordered" evidence="16">
    <location>
        <begin position="27"/>
        <end position="48"/>
    </location>
</feature>
<dbReference type="FunFam" id="2.10.70.10:FF:000006">
    <property type="entry name" value="Fibronectin 1"/>
    <property type="match status" value="2"/>
</dbReference>
<keyword evidence="5" id="KW-0964">Secreted</keyword>
<evidence type="ECO:0000256" key="6">
    <source>
        <dbReference type="ARBA" id="ARBA00022530"/>
    </source>
</evidence>
<evidence type="ECO:0000256" key="5">
    <source>
        <dbReference type="ARBA" id="ARBA00022525"/>
    </source>
</evidence>
<dbReference type="SUPFAM" id="SSF57603">
    <property type="entry name" value="FnI-like domain"/>
    <property type="match status" value="9"/>
</dbReference>
<dbReference type="FunFam" id="2.10.70.10:FF:000004">
    <property type="entry name" value="Fibronectin 1"/>
    <property type="match status" value="1"/>
</dbReference>
<dbReference type="FunFam" id="2.10.70.10:FF:000022">
    <property type="entry name" value="fibronectin isoform X1"/>
    <property type="match status" value="1"/>
</dbReference>
<keyword evidence="13 15" id="KW-1015">Disulfide bond</keyword>
<feature type="domain" description="Fibronectin type-I" evidence="18">
    <location>
        <begin position="139"/>
        <end position="182"/>
    </location>
</feature>
<evidence type="ECO:0000259" key="19">
    <source>
        <dbReference type="PROSITE" id="PS51092"/>
    </source>
</evidence>
<dbReference type="FunFam" id="2.10.70.10:FF:000007">
    <property type="entry name" value="Fibronectin 1"/>
    <property type="match status" value="2"/>
</dbReference>
<dbReference type="GO" id="GO:0005615">
    <property type="term" value="C:extracellular space"/>
    <property type="evidence" value="ECO:0007669"/>
    <property type="project" value="UniProtKB-ARBA"/>
</dbReference>
<dbReference type="Gene3D" id="2.60.40.10">
    <property type="entry name" value="Immunoglobulins"/>
    <property type="match status" value="1"/>
</dbReference>
<dbReference type="FunFam" id="2.10.70.10:FF:000021">
    <property type="entry name" value="fibronectin isoform X1"/>
    <property type="match status" value="1"/>
</dbReference>
<evidence type="ECO:0000256" key="3">
    <source>
        <dbReference type="ARBA" id="ARBA00020368"/>
    </source>
</evidence>
<comment type="similarity">
    <text evidence="2">Belongs to the seminal plasma protein family.</text>
</comment>
<feature type="chain" id="PRO_5014342503" description="Fibronectin" evidence="17">
    <location>
        <begin position="27"/>
        <end position="657"/>
    </location>
</feature>
<feature type="domain" description="Fibronectin type-I" evidence="18">
    <location>
        <begin position="516"/>
        <end position="558"/>
    </location>
</feature>
<dbReference type="Pfam" id="PF00040">
    <property type="entry name" value="fn2"/>
    <property type="match status" value="2"/>
</dbReference>
<evidence type="ECO:0000256" key="12">
    <source>
        <dbReference type="ARBA" id="ARBA00022960"/>
    </source>
</evidence>
<dbReference type="GO" id="GO:0008201">
    <property type="term" value="F:heparin binding"/>
    <property type="evidence" value="ECO:0007669"/>
    <property type="project" value="UniProtKB-KW"/>
</dbReference>
<dbReference type="PANTHER" id="PTHR22918:SF1">
    <property type="entry name" value="FIBRONECTIN TYPE-II DOMAIN-CONTAINING PROTEIN"/>
    <property type="match status" value="1"/>
</dbReference>
<dbReference type="EMBL" id="NBAG03000230">
    <property type="protein sequence ID" value="PNI71025.1"/>
    <property type="molecule type" value="Genomic_DNA"/>
</dbReference>
<keyword evidence="7" id="KW-0597">Phosphoprotein</keyword>
<comment type="caution">
    <text evidence="20">The sequence shown here is derived from an EMBL/GenBank/DDBJ whole genome shotgun (WGS) entry which is preliminary data.</text>
</comment>
<keyword evidence="10" id="KW-0677">Repeat</keyword>
<dbReference type="GO" id="GO:0006953">
    <property type="term" value="P:acute-phase response"/>
    <property type="evidence" value="ECO:0007669"/>
    <property type="project" value="UniProtKB-KW"/>
</dbReference>
<dbReference type="InterPro" id="IPR000083">
    <property type="entry name" value="Fibronectin_type1"/>
</dbReference>
<dbReference type="InterPro" id="IPR051666">
    <property type="entry name" value="SP_Capacitation_Regulator"/>
</dbReference>
<dbReference type="InterPro" id="IPR000562">
    <property type="entry name" value="FN_type2_dom"/>
</dbReference>
<feature type="domain" description="Fibronectin type-I" evidence="18">
    <location>
        <begin position="229"/>
        <end position="273"/>
    </location>
</feature>
<dbReference type="GO" id="GO:0008360">
    <property type="term" value="P:regulation of cell shape"/>
    <property type="evidence" value="ECO:0007669"/>
    <property type="project" value="UniProtKB-KW"/>
</dbReference>
<evidence type="ECO:0000313" key="20">
    <source>
        <dbReference type="EMBL" id="PNI71025.1"/>
    </source>
</evidence>
<accession>A0A2J8NGX6</accession>
<dbReference type="Pfam" id="PF00039">
    <property type="entry name" value="fn1"/>
    <property type="match status" value="8"/>
</dbReference>
<comment type="subcellular location">
    <subcellularLocation>
        <location evidence="1">Secreted</location>
        <location evidence="1">Extracellular space</location>
        <location evidence="1">Extracellular matrix</location>
    </subcellularLocation>
</comment>
<dbReference type="FunFam" id="2.10.70.10:FF:000018">
    <property type="entry name" value="Fibronectin 1"/>
    <property type="match status" value="1"/>
</dbReference>
<feature type="domain" description="Fibronectin type-II" evidence="19">
    <location>
        <begin position="415"/>
        <end position="463"/>
    </location>
</feature>
<evidence type="ECO:0000256" key="7">
    <source>
        <dbReference type="ARBA" id="ARBA00022553"/>
    </source>
</evidence>
<evidence type="ECO:0000256" key="14">
    <source>
        <dbReference type="ARBA" id="ARBA00023180"/>
    </source>
</evidence>
<keyword evidence="17" id="KW-0732">Signal</keyword>
<evidence type="ECO:0000256" key="11">
    <source>
        <dbReference type="ARBA" id="ARBA00022889"/>
    </source>
</evidence>
<dbReference type="PROSITE" id="PS00023">
    <property type="entry name" value="FN2_1"/>
    <property type="match status" value="1"/>
</dbReference>
<keyword evidence="4" id="KW-0011">Acute phase</keyword>
<keyword evidence="12" id="KW-0133">Cell shape</keyword>
<evidence type="ECO:0000256" key="13">
    <source>
        <dbReference type="ARBA" id="ARBA00023157"/>
    </source>
</evidence>
<gene>
    <name evidence="20" type="ORF">CK820_G0011173</name>
</gene>